<evidence type="ECO:0000259" key="2">
    <source>
        <dbReference type="Pfam" id="PF13539"/>
    </source>
</evidence>
<dbReference type="SUPFAM" id="SSF47090">
    <property type="entry name" value="PGBD-like"/>
    <property type="match status" value="2"/>
</dbReference>
<evidence type="ECO:0000313" key="4">
    <source>
        <dbReference type="Proteomes" id="UP000677016"/>
    </source>
</evidence>
<dbReference type="GO" id="GO:0008233">
    <property type="term" value="F:peptidase activity"/>
    <property type="evidence" value="ECO:0007669"/>
    <property type="project" value="InterPro"/>
</dbReference>
<organism evidence="3 4">
    <name type="scientific">Phycicoccus avicenniae</name>
    <dbReference type="NCBI Taxonomy" id="2828860"/>
    <lineage>
        <taxon>Bacteria</taxon>
        <taxon>Bacillati</taxon>
        <taxon>Actinomycetota</taxon>
        <taxon>Actinomycetes</taxon>
        <taxon>Micrococcales</taxon>
        <taxon>Intrasporangiaceae</taxon>
        <taxon>Phycicoccus</taxon>
    </lineage>
</organism>
<evidence type="ECO:0000259" key="1">
    <source>
        <dbReference type="Pfam" id="PF01471"/>
    </source>
</evidence>
<feature type="domain" description="Peptidoglycan binding-like" evidence="1">
    <location>
        <begin position="277"/>
        <end position="332"/>
    </location>
</feature>
<dbReference type="Gene3D" id="3.30.1380.10">
    <property type="match status" value="1"/>
</dbReference>
<evidence type="ECO:0000313" key="3">
    <source>
        <dbReference type="EMBL" id="MBR7742288.1"/>
    </source>
</evidence>
<dbReference type="Proteomes" id="UP000677016">
    <property type="component" value="Unassembled WGS sequence"/>
</dbReference>
<feature type="domain" description="Peptidase M15C" evidence="2">
    <location>
        <begin position="112"/>
        <end position="176"/>
    </location>
</feature>
<dbReference type="Pfam" id="PF13539">
    <property type="entry name" value="Peptidase_M15_4"/>
    <property type="match status" value="1"/>
</dbReference>
<dbReference type="SUPFAM" id="SSF55166">
    <property type="entry name" value="Hedgehog/DD-peptidase"/>
    <property type="match status" value="1"/>
</dbReference>
<accession>A0A941D631</accession>
<gene>
    <name evidence="3" type="ORF">KC207_03145</name>
</gene>
<comment type="caution">
    <text evidence="3">The sequence shown here is derived from an EMBL/GenBank/DDBJ whole genome shotgun (WGS) entry which is preliminary data.</text>
</comment>
<dbReference type="EMBL" id="JAGSNF010000003">
    <property type="protein sequence ID" value="MBR7742288.1"/>
    <property type="molecule type" value="Genomic_DNA"/>
</dbReference>
<dbReference type="InterPro" id="IPR036366">
    <property type="entry name" value="PGBDSf"/>
</dbReference>
<dbReference type="InterPro" id="IPR006311">
    <property type="entry name" value="TAT_signal"/>
</dbReference>
<dbReference type="InterPro" id="IPR039561">
    <property type="entry name" value="Peptidase_M15C"/>
</dbReference>
<dbReference type="PROSITE" id="PS51318">
    <property type="entry name" value="TAT"/>
    <property type="match status" value="1"/>
</dbReference>
<sequence length="334" mass="34481">MCDQHPTTTPVRRPLGRRAVLRGAGGLLVAGGAATAAAPSAFAATSQNGWPAGYSNEIPLSSLAVGAATFPAGVRSGDVYTVLRHVAARFDATVERLYSPGCWGHNYREISGSTNLSNHASGTAIDCNAPDHPLGASGTFTSAQVSAIRAILSQCNGVVRWGGDYSSRKDEMHFEINVAPGDSRLSSLAASLGGGGGTPAPPAQWALVRQGDSGFRVRHVQYLLRQRGYSIGIDGVFGSGTASTVRSFQSSRGLTADGIVGTNTWTALVLTVRNGSSGDAVRAVQTSLTAKGLSTGVDGIFGSGTESRVRSFQDSRSLVVDGIVGENTWQALTA</sequence>
<protein>
    <submittedName>
        <fullName evidence="3">Peptidoglycan-binding protein</fullName>
    </submittedName>
</protein>
<feature type="domain" description="Peptidoglycan binding-like" evidence="1">
    <location>
        <begin position="216"/>
        <end position="268"/>
    </location>
</feature>
<dbReference type="InterPro" id="IPR009045">
    <property type="entry name" value="Zn_M74/Hedgehog-like"/>
</dbReference>
<dbReference type="InterPro" id="IPR036365">
    <property type="entry name" value="PGBD-like_sf"/>
</dbReference>
<dbReference type="InterPro" id="IPR002477">
    <property type="entry name" value="Peptidoglycan-bd-like"/>
</dbReference>
<keyword evidence="4" id="KW-1185">Reference proteome</keyword>
<name>A0A941D631_9MICO</name>
<proteinExistence type="predicted"/>
<dbReference type="Pfam" id="PF01471">
    <property type="entry name" value="PG_binding_1"/>
    <property type="match status" value="2"/>
</dbReference>
<dbReference type="Gene3D" id="1.10.101.10">
    <property type="entry name" value="PGBD-like superfamily/PGBD"/>
    <property type="match status" value="2"/>
</dbReference>
<dbReference type="RefSeq" id="WP_211601439.1">
    <property type="nucleotide sequence ID" value="NZ_JAGSNF010000003.1"/>
</dbReference>
<reference evidence="3" key="1">
    <citation type="submission" date="2021-04" db="EMBL/GenBank/DDBJ databases">
        <title>Phycicoccus avicenniae sp. nov., a novel endophytic actinomycetes isolated from branch of Avicennia mariana.</title>
        <authorList>
            <person name="Tuo L."/>
        </authorList>
    </citation>
    <scope>NUCLEOTIDE SEQUENCE</scope>
    <source>
        <strain evidence="3">BSK3Z-2</strain>
    </source>
</reference>
<dbReference type="AlphaFoldDB" id="A0A941D631"/>